<proteinExistence type="predicted"/>
<dbReference type="AlphaFoldDB" id="A0A2L0EI74"/>
<accession>A0A2L0EI74</accession>
<name>A0A2L0EI74_SORCE</name>
<gene>
    <name evidence="3" type="ORF">SOCE26_003830</name>
</gene>
<organism evidence="3 4">
    <name type="scientific">Sorangium cellulosum</name>
    <name type="common">Polyangium cellulosum</name>
    <dbReference type="NCBI Taxonomy" id="56"/>
    <lineage>
        <taxon>Bacteria</taxon>
        <taxon>Pseudomonadati</taxon>
        <taxon>Myxococcota</taxon>
        <taxon>Polyangia</taxon>
        <taxon>Polyangiales</taxon>
        <taxon>Polyangiaceae</taxon>
        <taxon>Sorangium</taxon>
    </lineage>
</organism>
<evidence type="ECO:0000259" key="2">
    <source>
        <dbReference type="Pfam" id="PF09084"/>
    </source>
</evidence>
<evidence type="ECO:0000313" key="3">
    <source>
        <dbReference type="EMBL" id="AUX39001.1"/>
    </source>
</evidence>
<dbReference type="SUPFAM" id="SSF53850">
    <property type="entry name" value="Periplasmic binding protein-like II"/>
    <property type="match status" value="1"/>
</dbReference>
<dbReference type="Proteomes" id="UP000238348">
    <property type="component" value="Chromosome"/>
</dbReference>
<dbReference type="RefSeq" id="WP_234023301.1">
    <property type="nucleotide sequence ID" value="NZ_CP012673.1"/>
</dbReference>
<reference evidence="3 4" key="1">
    <citation type="submission" date="2015-09" db="EMBL/GenBank/DDBJ databases">
        <title>Sorangium comparison.</title>
        <authorList>
            <person name="Zaburannyi N."/>
            <person name="Bunk B."/>
            <person name="Overmann J."/>
            <person name="Mueller R."/>
        </authorList>
    </citation>
    <scope>NUCLEOTIDE SEQUENCE [LARGE SCALE GENOMIC DNA]</scope>
    <source>
        <strain evidence="3 4">So ce26</strain>
    </source>
</reference>
<dbReference type="Gene3D" id="3.40.190.10">
    <property type="entry name" value="Periplasmic binding protein-like II"/>
    <property type="match status" value="2"/>
</dbReference>
<dbReference type="EMBL" id="CP012673">
    <property type="protein sequence ID" value="AUX39001.1"/>
    <property type="molecule type" value="Genomic_DNA"/>
</dbReference>
<feature type="domain" description="SsuA/THI5-like" evidence="2">
    <location>
        <begin position="117"/>
        <end position="210"/>
    </location>
</feature>
<evidence type="ECO:0000256" key="1">
    <source>
        <dbReference type="SAM" id="MobiDB-lite"/>
    </source>
</evidence>
<protein>
    <submittedName>
        <fullName evidence="3">ABC transporter</fullName>
    </submittedName>
</protein>
<dbReference type="Pfam" id="PF09084">
    <property type="entry name" value="NMT1"/>
    <property type="match status" value="1"/>
</dbReference>
<sequence>MSRCLSSPPATGVRRRASALLGLLLVLSLAALPGCGRDGEANAGPRLALDAAIPADFPRETRLRIGDPTVQKQLQLLGEIDALPFTAGWQNISGGPHTVEAFRAGALDGGAVGDTPPIHATFTGLDIKIIAVQVREKPVYELATAPGVRLASIQDLRGKKIAYSPGQAQGALVLRALKKAGLSQQDVKLIQISSAEFKEALTSRQVDVAPLSGTVLLRYLNEYRDDGATSIAHGVRDNLSFFYVRTSALEDANTAAALREYVKRRTRAQLWAHANKDAWIEAYYVKDQGLTAAEGRYLIESAGKPQYPSDWTEAIALTQETVDLVAEATGQKRFDARTIFDLRFQTIGAEAARTAENSSATDRPTTAQRSTP</sequence>
<dbReference type="PANTHER" id="PTHR30024">
    <property type="entry name" value="ALIPHATIC SULFONATES-BINDING PROTEIN-RELATED"/>
    <property type="match status" value="1"/>
</dbReference>
<feature type="compositionally biased region" description="Polar residues" evidence="1">
    <location>
        <begin position="355"/>
        <end position="372"/>
    </location>
</feature>
<dbReference type="PANTHER" id="PTHR30024:SF42">
    <property type="entry name" value="ALIPHATIC SULFONATES-BINDING PROTEIN-RELATED"/>
    <property type="match status" value="1"/>
</dbReference>
<dbReference type="InterPro" id="IPR015168">
    <property type="entry name" value="SsuA/THI5"/>
</dbReference>
<feature type="region of interest" description="Disordered" evidence="1">
    <location>
        <begin position="352"/>
        <end position="372"/>
    </location>
</feature>
<evidence type="ECO:0000313" key="4">
    <source>
        <dbReference type="Proteomes" id="UP000238348"/>
    </source>
</evidence>